<organism evidence="2 3">
    <name type="scientific">Triticum turgidum subsp. durum</name>
    <name type="common">Durum wheat</name>
    <name type="synonym">Triticum durum</name>
    <dbReference type="NCBI Taxonomy" id="4567"/>
    <lineage>
        <taxon>Eukaryota</taxon>
        <taxon>Viridiplantae</taxon>
        <taxon>Streptophyta</taxon>
        <taxon>Embryophyta</taxon>
        <taxon>Tracheophyta</taxon>
        <taxon>Spermatophyta</taxon>
        <taxon>Magnoliopsida</taxon>
        <taxon>Liliopsida</taxon>
        <taxon>Poales</taxon>
        <taxon>Poaceae</taxon>
        <taxon>BOP clade</taxon>
        <taxon>Pooideae</taxon>
        <taxon>Triticodae</taxon>
        <taxon>Triticeae</taxon>
        <taxon>Triticinae</taxon>
        <taxon>Triticum</taxon>
    </lineage>
</organism>
<dbReference type="Proteomes" id="UP000324705">
    <property type="component" value="Chromosome 5A"/>
</dbReference>
<name>A0A9R0WN75_TRITD</name>
<dbReference type="InterPro" id="IPR029063">
    <property type="entry name" value="SAM-dependent_MTases_sf"/>
</dbReference>
<sequence length="323" mass="34787">MSIRIFFDMLAYWAKDGDFSSSAVRAHDQGYHWLWKGVVAPAAAVCPHPASTMFLDCFFKMFVVARDFFSLAELERDHAGRLVIHVGDALEAEAVPGGFGGVLVDLFANGSVLPELQKADTWRQIGAMVAPGGRMMVNCGGGCVEAEEEGRDGEAVKDATLRAMVAAFGEGMVAVLSVDESWVAMTAPVARASEEAAAWKARLPPELGHYIDMWKPHNGNVSAEISNNQMAGCSMGFQRKILLPERATIQKTDAGTLQPLKMKRPRDGEDEGASGPLTPTANSAGTAHPRCPPAPPKKPRLVLGCSLDGFKVVSIMDLRCFLR</sequence>
<dbReference type="Gramene" id="TRITD5Av1G141500.1">
    <property type="protein sequence ID" value="TRITD5Av1G141500.1"/>
    <property type="gene ID" value="TRITD5Av1G141500"/>
</dbReference>
<gene>
    <name evidence="2" type="ORF">TRITD_5Av1G141500</name>
</gene>
<proteinExistence type="predicted"/>
<protein>
    <recommendedName>
        <fullName evidence="4">Methyltransferase</fullName>
    </recommendedName>
</protein>
<dbReference type="EMBL" id="LT934119">
    <property type="protein sequence ID" value="VAI17869.1"/>
    <property type="molecule type" value="Genomic_DNA"/>
</dbReference>
<feature type="region of interest" description="Disordered" evidence="1">
    <location>
        <begin position="253"/>
        <end position="298"/>
    </location>
</feature>
<reference evidence="2 3" key="1">
    <citation type="submission" date="2017-09" db="EMBL/GenBank/DDBJ databases">
        <authorList>
            <consortium name="International Durum Wheat Genome Sequencing Consortium (IDWGSC)"/>
            <person name="Milanesi L."/>
        </authorList>
    </citation>
    <scope>NUCLEOTIDE SEQUENCE [LARGE SCALE GENOMIC DNA]</scope>
    <source>
        <strain evidence="3">cv. Svevo</strain>
    </source>
</reference>
<dbReference type="SUPFAM" id="SSF53335">
    <property type="entry name" value="S-adenosyl-L-methionine-dependent methyltransferases"/>
    <property type="match status" value="1"/>
</dbReference>
<evidence type="ECO:0000313" key="3">
    <source>
        <dbReference type="Proteomes" id="UP000324705"/>
    </source>
</evidence>
<evidence type="ECO:0000256" key="1">
    <source>
        <dbReference type="SAM" id="MobiDB-lite"/>
    </source>
</evidence>
<evidence type="ECO:0008006" key="4">
    <source>
        <dbReference type="Google" id="ProtNLM"/>
    </source>
</evidence>
<dbReference type="AlphaFoldDB" id="A0A9R0WN75"/>
<accession>A0A9R0WN75</accession>
<dbReference type="Gene3D" id="3.40.50.150">
    <property type="entry name" value="Vaccinia Virus protein VP39"/>
    <property type="match status" value="1"/>
</dbReference>
<keyword evidence="3" id="KW-1185">Reference proteome</keyword>
<evidence type="ECO:0000313" key="2">
    <source>
        <dbReference type="EMBL" id="VAI17869.1"/>
    </source>
</evidence>